<evidence type="ECO:0000313" key="3">
    <source>
        <dbReference type="Proteomes" id="UP001341840"/>
    </source>
</evidence>
<reference evidence="2 3" key="1">
    <citation type="journal article" date="2023" name="Plants (Basel)">
        <title>Bridging the Gap: Combining Genomics and Transcriptomics Approaches to Understand Stylosanthes scabra, an Orphan Legume from the Brazilian Caatinga.</title>
        <authorList>
            <person name="Ferreira-Neto J.R.C."/>
            <person name="da Silva M.D."/>
            <person name="Binneck E."/>
            <person name="de Melo N.F."/>
            <person name="da Silva R.H."/>
            <person name="de Melo A.L.T.M."/>
            <person name="Pandolfi V."/>
            <person name="Bustamante F.O."/>
            <person name="Brasileiro-Vidal A.C."/>
            <person name="Benko-Iseppon A.M."/>
        </authorList>
    </citation>
    <scope>NUCLEOTIDE SEQUENCE [LARGE SCALE GENOMIC DNA]</scope>
    <source>
        <tissue evidence="2">Leaves</tissue>
    </source>
</reference>
<dbReference type="Proteomes" id="UP001341840">
    <property type="component" value="Unassembled WGS sequence"/>
</dbReference>
<evidence type="ECO:0000313" key="2">
    <source>
        <dbReference type="EMBL" id="MED6158167.1"/>
    </source>
</evidence>
<dbReference type="PROSITE" id="PS51257">
    <property type="entry name" value="PROKAR_LIPOPROTEIN"/>
    <property type="match status" value="1"/>
</dbReference>
<feature type="region of interest" description="Disordered" evidence="1">
    <location>
        <begin position="35"/>
        <end position="58"/>
    </location>
</feature>
<sequence length="209" mass="23539">MQVDCRLRRTKTLSAGSLMPNTLVACNSLCVHSASGSSSKEVSSQSKESSNSKKTKQTISIVERVEELIKPEPIIPDPIQTQHQIQNQDKPQIEHSSEGYSRSPSPVNVEEAHIENIKKSLKPNVTKLSFPLKEKELSRKEMPFIPHVPIRPGTNRGTQIDPRIQFKEKLEEAKAENIERIKQSIRHLPSIPIIDIDADDKLEDLLKVI</sequence>
<proteinExistence type="predicted"/>
<accession>A0ABU6UA97</accession>
<feature type="compositionally biased region" description="Low complexity" evidence="1">
    <location>
        <begin position="35"/>
        <end position="49"/>
    </location>
</feature>
<feature type="region of interest" description="Disordered" evidence="1">
    <location>
        <begin position="74"/>
        <end position="107"/>
    </location>
</feature>
<name>A0ABU6UA97_9FABA</name>
<organism evidence="2 3">
    <name type="scientific">Stylosanthes scabra</name>
    <dbReference type="NCBI Taxonomy" id="79078"/>
    <lineage>
        <taxon>Eukaryota</taxon>
        <taxon>Viridiplantae</taxon>
        <taxon>Streptophyta</taxon>
        <taxon>Embryophyta</taxon>
        <taxon>Tracheophyta</taxon>
        <taxon>Spermatophyta</taxon>
        <taxon>Magnoliopsida</taxon>
        <taxon>eudicotyledons</taxon>
        <taxon>Gunneridae</taxon>
        <taxon>Pentapetalae</taxon>
        <taxon>rosids</taxon>
        <taxon>fabids</taxon>
        <taxon>Fabales</taxon>
        <taxon>Fabaceae</taxon>
        <taxon>Papilionoideae</taxon>
        <taxon>50 kb inversion clade</taxon>
        <taxon>dalbergioids sensu lato</taxon>
        <taxon>Dalbergieae</taxon>
        <taxon>Pterocarpus clade</taxon>
        <taxon>Stylosanthes</taxon>
    </lineage>
</organism>
<gene>
    <name evidence="2" type="ORF">PIB30_030337</name>
</gene>
<feature type="compositionally biased region" description="Polar residues" evidence="1">
    <location>
        <begin position="79"/>
        <end position="90"/>
    </location>
</feature>
<keyword evidence="3" id="KW-1185">Reference proteome</keyword>
<comment type="caution">
    <text evidence="2">The sequence shown here is derived from an EMBL/GenBank/DDBJ whole genome shotgun (WGS) entry which is preliminary data.</text>
</comment>
<dbReference type="EMBL" id="JASCZI010120955">
    <property type="protein sequence ID" value="MED6158167.1"/>
    <property type="molecule type" value="Genomic_DNA"/>
</dbReference>
<evidence type="ECO:0000256" key="1">
    <source>
        <dbReference type="SAM" id="MobiDB-lite"/>
    </source>
</evidence>
<protein>
    <submittedName>
        <fullName evidence="2">Uncharacterized protein</fullName>
    </submittedName>
</protein>